<feature type="coiled-coil region" evidence="1">
    <location>
        <begin position="203"/>
        <end position="255"/>
    </location>
</feature>
<dbReference type="Proteomes" id="UP000214720">
    <property type="component" value="Unassembled WGS sequence"/>
</dbReference>
<evidence type="ECO:0000256" key="1">
    <source>
        <dbReference type="SAM" id="Coils"/>
    </source>
</evidence>
<dbReference type="InterPro" id="IPR021104">
    <property type="entry name" value="KfrA_DNA-bd_N"/>
</dbReference>
<protein>
    <submittedName>
        <fullName evidence="4">KfrA protein</fullName>
    </submittedName>
</protein>
<evidence type="ECO:0000256" key="2">
    <source>
        <dbReference type="SAM" id="MobiDB-lite"/>
    </source>
</evidence>
<dbReference type="EMBL" id="MTHB01000219">
    <property type="protein sequence ID" value="OXC74396.1"/>
    <property type="molecule type" value="Genomic_DNA"/>
</dbReference>
<comment type="caution">
    <text evidence="4">The sequence shown here is derived from an EMBL/GenBank/DDBJ whole genome shotgun (WGS) entry which is preliminary data.</text>
</comment>
<organism evidence="4 5">
    <name type="scientific">Caballeronia sordidicola</name>
    <name type="common">Burkholderia sordidicola</name>
    <dbReference type="NCBI Taxonomy" id="196367"/>
    <lineage>
        <taxon>Bacteria</taxon>
        <taxon>Pseudomonadati</taxon>
        <taxon>Pseudomonadota</taxon>
        <taxon>Betaproteobacteria</taxon>
        <taxon>Burkholderiales</taxon>
        <taxon>Burkholderiaceae</taxon>
        <taxon>Caballeronia</taxon>
    </lineage>
</organism>
<reference evidence="5" key="1">
    <citation type="submission" date="2017-01" db="EMBL/GenBank/DDBJ databases">
        <title>Genome Analysis of Deinococcus marmoris KOPRI26562.</title>
        <authorList>
            <person name="Kim J.H."/>
            <person name="Oh H.-M."/>
        </authorList>
    </citation>
    <scope>NUCLEOTIDE SEQUENCE [LARGE SCALE GENOMIC DNA]</scope>
    <source>
        <strain evidence="5">PAMC 26633</strain>
    </source>
</reference>
<feature type="domain" description="KfrA N-terminal DNA-binding" evidence="3">
    <location>
        <begin position="32"/>
        <end position="143"/>
    </location>
</feature>
<dbReference type="OrthoDB" id="9178680at2"/>
<proteinExistence type="predicted"/>
<evidence type="ECO:0000313" key="5">
    <source>
        <dbReference type="Proteomes" id="UP000214720"/>
    </source>
</evidence>
<gene>
    <name evidence="4" type="ORF">BSU04_32225</name>
</gene>
<evidence type="ECO:0000259" key="3">
    <source>
        <dbReference type="Pfam" id="PF11740"/>
    </source>
</evidence>
<dbReference type="Pfam" id="PF11740">
    <property type="entry name" value="KfrA_N"/>
    <property type="match status" value="1"/>
</dbReference>
<keyword evidence="1" id="KW-0175">Coiled coil</keyword>
<dbReference type="AlphaFoldDB" id="A0A226WT66"/>
<feature type="region of interest" description="Disordered" evidence="2">
    <location>
        <begin position="306"/>
        <end position="339"/>
    </location>
</feature>
<evidence type="ECO:0000313" key="4">
    <source>
        <dbReference type="EMBL" id="OXC74396.1"/>
    </source>
</evidence>
<accession>A0A226WT66</accession>
<sequence length="339" mass="37318">MTPSTPDAQIDAEIAQLRAQFPRTQELYREVCVLLFFRYGITPTANKLYQLVKKGSMSAPAEALTAFWATLREKSRVRIQSPDLPEELQTALGELAAAVWDRAQLSANEALAGLREEAAQSAAHAHAAQALAEAESERLRQELIGSAAALDAAHAIAEELQQTVAVSRAAEESLRSQLEQSREEQRASHLALEVARQAFTTELEKQRAAGQLAEERLRATEARALLEIDRERVAATRAQKALDDAHRKLERADERHRVELTGLQAQVSKLHHQAGVLEGNRHALETAQKASSQQIAELRRELHAALKATPEAPKKRAIPASAKRGDISEKKTASKRKDS</sequence>
<name>A0A226WT66_CABSO</name>
<feature type="compositionally biased region" description="Basic and acidic residues" evidence="2">
    <location>
        <begin position="323"/>
        <end position="339"/>
    </location>
</feature>
<dbReference type="RefSeq" id="WP_089164055.1">
    <property type="nucleotide sequence ID" value="NZ_MTHB01000219.1"/>
</dbReference>